<dbReference type="Gene3D" id="3.40.630.30">
    <property type="match status" value="1"/>
</dbReference>
<keyword evidence="2" id="KW-0687">Ribonucleoprotein</keyword>
<evidence type="ECO:0000313" key="2">
    <source>
        <dbReference type="EMBL" id="AGK97213.1"/>
    </source>
</evidence>
<proteinExistence type="predicted"/>
<dbReference type="OrthoDB" id="9811523at2"/>
<reference evidence="2 3" key="1">
    <citation type="submission" date="2012-01" db="EMBL/GenBank/DDBJ databases">
        <title>Complete sequence of chromosome of Clostridium pasteurianum BC1.</title>
        <authorList>
            <consortium name="US DOE Joint Genome Institute"/>
            <person name="Lucas S."/>
            <person name="Han J."/>
            <person name="Lapidus A."/>
            <person name="Cheng J.-F."/>
            <person name="Goodwin L."/>
            <person name="Pitluck S."/>
            <person name="Peters L."/>
            <person name="Mikhailova N."/>
            <person name="Teshima H."/>
            <person name="Detter J.C."/>
            <person name="Han C."/>
            <person name="Tapia R."/>
            <person name="Land M."/>
            <person name="Hauser L."/>
            <person name="Kyrpides N."/>
            <person name="Ivanova N."/>
            <person name="Pagani I."/>
            <person name="Dunn J."/>
            <person name="Taghavi S."/>
            <person name="Francis A."/>
            <person name="van der Lelie D."/>
            <person name="Woyke T."/>
        </authorList>
    </citation>
    <scope>NUCLEOTIDE SEQUENCE [LARGE SCALE GENOMIC DNA]</scope>
    <source>
        <strain evidence="2 3">BC1</strain>
    </source>
</reference>
<evidence type="ECO:0000259" key="1">
    <source>
        <dbReference type="PROSITE" id="PS51186"/>
    </source>
</evidence>
<organism evidence="2 3">
    <name type="scientific">Clostridium pasteurianum BC1</name>
    <dbReference type="NCBI Taxonomy" id="86416"/>
    <lineage>
        <taxon>Bacteria</taxon>
        <taxon>Bacillati</taxon>
        <taxon>Bacillota</taxon>
        <taxon>Clostridia</taxon>
        <taxon>Eubacteriales</taxon>
        <taxon>Clostridiaceae</taxon>
        <taxon>Clostridium</taxon>
    </lineage>
</organism>
<dbReference type="SUPFAM" id="SSF55729">
    <property type="entry name" value="Acyl-CoA N-acyltransferases (Nat)"/>
    <property type="match status" value="1"/>
</dbReference>
<accession>R4K3Q4</accession>
<dbReference type="PANTHER" id="PTHR43792:SF9">
    <property type="entry name" value="RIBOSOMAL-PROTEIN-ALANINE ACETYLTRANSFERASE"/>
    <property type="match status" value="1"/>
</dbReference>
<evidence type="ECO:0000313" key="3">
    <source>
        <dbReference type="Proteomes" id="UP000013523"/>
    </source>
</evidence>
<dbReference type="GO" id="GO:0005840">
    <property type="term" value="C:ribosome"/>
    <property type="evidence" value="ECO:0007669"/>
    <property type="project" value="UniProtKB-KW"/>
</dbReference>
<gene>
    <name evidence="2" type="ORF">Clopa_2349</name>
</gene>
<feature type="domain" description="N-acetyltransferase" evidence="1">
    <location>
        <begin position="17"/>
        <end position="182"/>
    </location>
</feature>
<dbReference type="GO" id="GO:0005737">
    <property type="term" value="C:cytoplasm"/>
    <property type="evidence" value="ECO:0007669"/>
    <property type="project" value="TreeGrafter"/>
</dbReference>
<dbReference type="PROSITE" id="PS51186">
    <property type="entry name" value="GNAT"/>
    <property type="match status" value="1"/>
</dbReference>
<name>R4K3Q4_CLOPA</name>
<dbReference type="AlphaFoldDB" id="R4K3Q4"/>
<dbReference type="EMBL" id="CP003261">
    <property type="protein sequence ID" value="AGK97213.1"/>
    <property type="molecule type" value="Genomic_DNA"/>
</dbReference>
<dbReference type="InterPro" id="IPR016181">
    <property type="entry name" value="Acyl_CoA_acyltransferase"/>
</dbReference>
<dbReference type="RefSeq" id="WP_015615517.1">
    <property type="nucleotide sequence ID" value="NC_021182.1"/>
</dbReference>
<dbReference type="Proteomes" id="UP000013523">
    <property type="component" value="Chromosome"/>
</dbReference>
<dbReference type="PANTHER" id="PTHR43792">
    <property type="entry name" value="GNAT FAMILY, PUTATIVE (AFU_ORTHOLOGUE AFUA_3G00765)-RELATED-RELATED"/>
    <property type="match status" value="1"/>
</dbReference>
<dbReference type="InterPro" id="IPR000182">
    <property type="entry name" value="GNAT_dom"/>
</dbReference>
<dbReference type="InterPro" id="IPR051531">
    <property type="entry name" value="N-acetyltransferase"/>
</dbReference>
<keyword evidence="2" id="KW-0689">Ribosomal protein</keyword>
<dbReference type="HOGENOM" id="CLU_013985_3_6_9"/>
<dbReference type="PATRIC" id="fig|86416.3.peg.2332"/>
<dbReference type="KEGG" id="cpas:Clopa_2349"/>
<dbReference type="GO" id="GO:0008999">
    <property type="term" value="F:protein-N-terminal-alanine acetyltransferase activity"/>
    <property type="evidence" value="ECO:0007669"/>
    <property type="project" value="TreeGrafter"/>
</dbReference>
<dbReference type="eggNOG" id="COG1670">
    <property type="taxonomic scope" value="Bacteria"/>
</dbReference>
<protein>
    <submittedName>
        <fullName evidence="2">Acetyltransferase, ribosomal protein N-acetylase</fullName>
    </submittedName>
</protein>
<dbReference type="Pfam" id="PF13302">
    <property type="entry name" value="Acetyltransf_3"/>
    <property type="match status" value="1"/>
</dbReference>
<keyword evidence="2" id="KW-0808">Transferase</keyword>
<keyword evidence="3" id="KW-1185">Reference proteome</keyword>
<dbReference type="STRING" id="86416.Clopa_2349"/>
<sequence>MTKNLFKEFPEIKTNEIMLRKLNFNDIQDMFEIFSDEEVLKYYDVLPHKNIEDTERLFFTFTNNYKDNKAIRWGIVNLENNKLIGTCGFHNFDYKSTRAEIGCELNKAYWKQGFMHKALNEIIKIGFENSPLNRIEAIVDDENENSKLILEKLAFKHEGCLRKRFYFNGQFRNENYFGLLKDEWK</sequence>